<dbReference type="InterPro" id="IPR013083">
    <property type="entry name" value="Znf_RING/FYVE/PHD"/>
</dbReference>
<evidence type="ECO:0000256" key="14">
    <source>
        <dbReference type="ARBA" id="ARBA00029692"/>
    </source>
</evidence>
<protein>
    <recommendedName>
        <fullName evidence="4">Peroxisome assembly protein 12</fullName>
    </recommendedName>
    <alternativeName>
        <fullName evidence="14">Peroxin-12</fullName>
    </alternativeName>
</protein>
<name>A0A6G1SLW8_9ACAR</name>
<evidence type="ECO:0000256" key="8">
    <source>
        <dbReference type="ARBA" id="ARBA00022771"/>
    </source>
</evidence>
<keyword evidence="11" id="KW-1133">Transmembrane helix</keyword>
<reference evidence="16" key="1">
    <citation type="submission" date="2018-10" db="EMBL/GenBank/DDBJ databases">
        <title>Transcriptome assembly of Aceria tosichella (Wheat curl mite) Type 2.</title>
        <authorList>
            <person name="Scully E.D."/>
            <person name="Geib S.M."/>
            <person name="Palmer N.A."/>
            <person name="Gupta A.K."/>
            <person name="Sarath G."/>
            <person name="Tatineni S."/>
        </authorList>
    </citation>
    <scope>NUCLEOTIDE SEQUENCE</scope>
    <source>
        <strain evidence="16">LincolnNE</strain>
    </source>
</reference>
<comment type="subcellular location">
    <subcellularLocation>
        <location evidence="1">Peroxisome membrane</location>
        <topology evidence="1">Multi-pass membrane protein</topology>
    </subcellularLocation>
</comment>
<organism evidence="16">
    <name type="scientific">Aceria tosichella</name>
    <name type="common">wheat curl mite</name>
    <dbReference type="NCBI Taxonomy" id="561515"/>
    <lineage>
        <taxon>Eukaryota</taxon>
        <taxon>Metazoa</taxon>
        <taxon>Ecdysozoa</taxon>
        <taxon>Arthropoda</taxon>
        <taxon>Chelicerata</taxon>
        <taxon>Arachnida</taxon>
        <taxon>Acari</taxon>
        <taxon>Acariformes</taxon>
        <taxon>Trombidiformes</taxon>
        <taxon>Prostigmata</taxon>
        <taxon>Eupodina</taxon>
        <taxon>Eriophyoidea</taxon>
        <taxon>Eriophyidae</taxon>
        <taxon>Eriophyinae</taxon>
        <taxon>Aceriini</taxon>
        <taxon>Aceria</taxon>
    </lineage>
</organism>
<dbReference type="AlphaFoldDB" id="A0A6G1SLW8"/>
<dbReference type="GO" id="GO:0006513">
    <property type="term" value="P:protein monoubiquitination"/>
    <property type="evidence" value="ECO:0007669"/>
    <property type="project" value="TreeGrafter"/>
</dbReference>
<dbReference type="CDD" id="cd16451">
    <property type="entry name" value="mRING_PEX12"/>
    <property type="match status" value="1"/>
</dbReference>
<keyword evidence="9" id="KW-0862">Zinc</keyword>
<dbReference type="InterPro" id="IPR006845">
    <property type="entry name" value="Pex_N"/>
</dbReference>
<comment type="similarity">
    <text evidence="3">Belongs to the pex2/pex10/pex12 family.</text>
</comment>
<dbReference type="GO" id="GO:0004842">
    <property type="term" value="F:ubiquitin-protein transferase activity"/>
    <property type="evidence" value="ECO:0007669"/>
    <property type="project" value="TreeGrafter"/>
</dbReference>
<proteinExistence type="inferred from homology"/>
<evidence type="ECO:0000256" key="2">
    <source>
        <dbReference type="ARBA" id="ARBA00004906"/>
    </source>
</evidence>
<keyword evidence="10" id="KW-0653">Protein transport</keyword>
<evidence type="ECO:0000256" key="9">
    <source>
        <dbReference type="ARBA" id="ARBA00022833"/>
    </source>
</evidence>
<evidence type="ECO:0000256" key="7">
    <source>
        <dbReference type="ARBA" id="ARBA00022723"/>
    </source>
</evidence>
<feature type="domain" description="Pex N-terminal" evidence="15">
    <location>
        <begin position="18"/>
        <end position="214"/>
    </location>
</feature>
<dbReference type="GO" id="GO:1990429">
    <property type="term" value="C:peroxisomal importomer complex"/>
    <property type="evidence" value="ECO:0007669"/>
    <property type="project" value="TreeGrafter"/>
</dbReference>
<dbReference type="EMBL" id="GGYP01006743">
    <property type="protein sequence ID" value="MDE51514.1"/>
    <property type="molecule type" value="Transcribed_RNA"/>
</dbReference>
<keyword evidence="8" id="KW-0863">Zinc-finger</keyword>
<evidence type="ECO:0000256" key="1">
    <source>
        <dbReference type="ARBA" id="ARBA00004585"/>
    </source>
</evidence>
<sequence>MNEARQPSIFELLACDKLKDGLREAFRYLLENLSYYDTYKRLPLPPIDELVLALDLLIEYNHLKAYNASYAENLYQLVRYERKTNGIIQQVLPSLFCLTVIPYINRKVEKYFEELNYKDSRTADEVRRIRIYRLINHSSSFLNLIGLLRYAGGRSKYHNTLNILTGISLRGRLERGDDNGNVGFKLTSKTIADFMGRALTVGSYVIQFLDYWNTHSNSTPLFSASLKVPEPPNRDDLAYTDDGSSSICLICSHVRQNECTLSNTGYVFCYSCIYKYVKSKQKCPITGHPATVDNIVKLFTSSAPS</sequence>
<dbReference type="SUPFAM" id="SSF57850">
    <property type="entry name" value="RING/U-box"/>
    <property type="match status" value="1"/>
</dbReference>
<gene>
    <name evidence="16" type="primary">PEX12</name>
    <name evidence="16" type="ORF">g.19822</name>
</gene>
<evidence type="ECO:0000313" key="16">
    <source>
        <dbReference type="EMBL" id="MDE51514.1"/>
    </source>
</evidence>
<evidence type="ECO:0000256" key="6">
    <source>
        <dbReference type="ARBA" id="ARBA00022692"/>
    </source>
</evidence>
<evidence type="ECO:0000256" key="4">
    <source>
        <dbReference type="ARBA" id="ARBA00018980"/>
    </source>
</evidence>
<keyword evidence="12" id="KW-0472">Membrane</keyword>
<comment type="pathway">
    <text evidence="2">Protein modification; protein ubiquitination.</text>
</comment>
<evidence type="ECO:0000259" key="15">
    <source>
        <dbReference type="Pfam" id="PF04757"/>
    </source>
</evidence>
<keyword evidence="5" id="KW-0813">Transport</keyword>
<dbReference type="Pfam" id="PF04757">
    <property type="entry name" value="Pex2_Pex12"/>
    <property type="match status" value="1"/>
</dbReference>
<dbReference type="InterPro" id="IPR017375">
    <property type="entry name" value="PEX12"/>
</dbReference>
<keyword evidence="6" id="KW-0812">Transmembrane</keyword>
<dbReference type="GO" id="GO:0016558">
    <property type="term" value="P:protein import into peroxisome matrix"/>
    <property type="evidence" value="ECO:0007669"/>
    <property type="project" value="InterPro"/>
</dbReference>
<keyword evidence="7" id="KW-0479">Metal-binding</keyword>
<keyword evidence="13" id="KW-0576">Peroxisome</keyword>
<evidence type="ECO:0000256" key="5">
    <source>
        <dbReference type="ARBA" id="ARBA00022448"/>
    </source>
</evidence>
<evidence type="ECO:0000256" key="3">
    <source>
        <dbReference type="ARBA" id="ARBA00008704"/>
    </source>
</evidence>
<dbReference type="GO" id="GO:0005778">
    <property type="term" value="C:peroxisomal membrane"/>
    <property type="evidence" value="ECO:0007669"/>
    <property type="project" value="UniProtKB-SubCell"/>
</dbReference>
<dbReference type="PANTHER" id="PTHR12888:SF0">
    <property type="entry name" value="PEROXISOME ASSEMBLY PROTEIN 12"/>
    <property type="match status" value="1"/>
</dbReference>
<dbReference type="GO" id="GO:0008270">
    <property type="term" value="F:zinc ion binding"/>
    <property type="evidence" value="ECO:0007669"/>
    <property type="project" value="UniProtKB-KW"/>
</dbReference>
<evidence type="ECO:0000256" key="12">
    <source>
        <dbReference type="ARBA" id="ARBA00023136"/>
    </source>
</evidence>
<evidence type="ECO:0000256" key="10">
    <source>
        <dbReference type="ARBA" id="ARBA00022927"/>
    </source>
</evidence>
<evidence type="ECO:0000256" key="13">
    <source>
        <dbReference type="ARBA" id="ARBA00023140"/>
    </source>
</evidence>
<dbReference type="Gene3D" id="3.30.40.10">
    <property type="entry name" value="Zinc/RING finger domain, C3HC4 (zinc finger)"/>
    <property type="match status" value="1"/>
</dbReference>
<dbReference type="PANTHER" id="PTHR12888">
    <property type="entry name" value="PEROXISOME ASSEMBLY PROTEIN 12 PEROXIN-12"/>
    <property type="match status" value="1"/>
</dbReference>
<accession>A0A6G1SLW8</accession>
<evidence type="ECO:0000256" key="11">
    <source>
        <dbReference type="ARBA" id="ARBA00022989"/>
    </source>
</evidence>